<proteinExistence type="predicted"/>
<name>A0A644WLG6_9ZZZZ</name>
<organism evidence="2">
    <name type="scientific">bioreactor metagenome</name>
    <dbReference type="NCBI Taxonomy" id="1076179"/>
    <lineage>
        <taxon>unclassified sequences</taxon>
        <taxon>metagenomes</taxon>
        <taxon>ecological metagenomes</taxon>
    </lineage>
</organism>
<evidence type="ECO:0000256" key="1">
    <source>
        <dbReference type="SAM" id="MobiDB-lite"/>
    </source>
</evidence>
<feature type="compositionally biased region" description="Basic and acidic residues" evidence="1">
    <location>
        <begin position="113"/>
        <end position="129"/>
    </location>
</feature>
<protein>
    <submittedName>
        <fullName evidence="2">Uncharacterized protein</fullName>
    </submittedName>
</protein>
<feature type="compositionally biased region" description="Basic and acidic residues" evidence="1">
    <location>
        <begin position="40"/>
        <end position="49"/>
    </location>
</feature>
<evidence type="ECO:0000313" key="2">
    <source>
        <dbReference type="EMBL" id="MPM04459.1"/>
    </source>
</evidence>
<gene>
    <name evidence="2" type="ORF">SDC9_50736</name>
</gene>
<dbReference type="AlphaFoldDB" id="A0A644WLG6"/>
<reference evidence="2" key="1">
    <citation type="submission" date="2019-08" db="EMBL/GenBank/DDBJ databases">
        <authorList>
            <person name="Kucharzyk K."/>
            <person name="Murdoch R.W."/>
            <person name="Higgins S."/>
            <person name="Loffler F."/>
        </authorList>
    </citation>
    <scope>NUCLEOTIDE SEQUENCE</scope>
</reference>
<comment type="caution">
    <text evidence="2">The sequence shown here is derived from an EMBL/GenBank/DDBJ whole genome shotgun (WGS) entry which is preliminary data.</text>
</comment>
<feature type="region of interest" description="Disordered" evidence="1">
    <location>
        <begin position="37"/>
        <end position="56"/>
    </location>
</feature>
<feature type="region of interest" description="Disordered" evidence="1">
    <location>
        <begin position="113"/>
        <end position="135"/>
    </location>
</feature>
<feature type="region of interest" description="Disordered" evidence="1">
    <location>
        <begin position="263"/>
        <end position="297"/>
    </location>
</feature>
<dbReference type="EMBL" id="VSSQ01001041">
    <property type="protein sequence ID" value="MPM04459.1"/>
    <property type="molecule type" value="Genomic_DNA"/>
</dbReference>
<sequence>MSGHGRHGEGVLGDGRPVDAVLNDRGLRAGQRHAAAVSGVRHEEDDSRPGRFGPGGVDRLYPHHILAQRITGAGLRGTAFPDVGDRVAVRVGAGGRDGDGRTGRHAVAVRRAGDDRRGGRGVYHREGDVRPVGGKPPGIPGADLHGMRSNGIAAVGGVAGVFQRHGIAVRVGGRRVNVHQKISVLCGSGDGGATCGLVRRGVGNGEALRIPENPALAVGGAGSQNIASGGADGDDPAAVGEASGIAGRAAVFGQLPCEGSVFKTGGRRQGHGKAGADVNRGRNGKWEAGDGLDGPGVGIEGKFPAVPVRDHRPQLHGNGLVRADPQGAAAAVQRTRGVLRIGLCFAAVFRHKPIHGIAIQLGAGGGDRDGVAAVGQCRDADAQGRNGVHGEALAVYKGTARGVRQSQDQLIPAFRREGDRAALFGQGSGGIDRIRFRTAVALNNRPVGGETLQICAADADRSGFSGVPGLRRVQRDGRNGIDDGRGAVGEHPSQSVCHGGGQSIVSNVLEQDFAAVGVQAALQRVGEIHLLAVFGERPFHRKHIVVAAGAQVDGPVGMGRCRKLEGNIQHRQDFDLPAVFIQEHAARFIRDPGNKLIGAGVLESDGAAAVVQRPVDVGKPVLKAEAVFEEPFHLQASKLTGFRRYGDGGVSVGGFRQLVGDVGDGIDLDGRGIAVGSARGISEGCFQHIFALFLKADSAVGIRELALHIIGKDRSLAVFGQRPLDFGGPDVLEGRFHLNVGICVRDLRQVEAHGADWVDSDGLRGFKGSAGFIGQCSGESVYALVLEADTTARVGKGAIQLVGQRRGLAVLF</sequence>
<accession>A0A644WLG6</accession>